<comment type="similarity">
    <text evidence="1">Belongs to the cytochrome P450 family.</text>
</comment>
<dbReference type="RefSeq" id="WP_345390027.1">
    <property type="nucleotide sequence ID" value="NZ_BAABHG010000004.1"/>
</dbReference>
<dbReference type="PANTHER" id="PTHR46696:SF1">
    <property type="entry name" value="CYTOCHROME P450 YJIB-RELATED"/>
    <property type="match status" value="1"/>
</dbReference>
<reference evidence="3" key="1">
    <citation type="journal article" date="2019" name="Int. J. Syst. Evol. Microbiol.">
        <title>The Global Catalogue of Microorganisms (GCM) 10K type strain sequencing project: providing services to taxonomists for standard genome sequencing and annotation.</title>
        <authorList>
            <consortium name="The Broad Institute Genomics Platform"/>
            <consortium name="The Broad Institute Genome Sequencing Center for Infectious Disease"/>
            <person name="Wu L."/>
            <person name="Ma J."/>
        </authorList>
    </citation>
    <scope>NUCLEOTIDE SEQUENCE [LARGE SCALE GENOMIC DNA]</scope>
    <source>
        <strain evidence="3">CGMCC 4.7643</strain>
    </source>
</reference>
<evidence type="ECO:0000256" key="1">
    <source>
        <dbReference type="ARBA" id="ARBA00010617"/>
    </source>
</evidence>
<sequence length="267" mass="28766">MTTTTDTLSHPCDTPPCREPLDGSRLRTLVAKVFTARRIEALRPRVRALAGAVLDEMIAGGAPADLVENFALPFPVVVGCELLGVPEGDRPLLRVWSDVVLSTSALTAEEFQAGIGELRAYLATLITQRRTAPADDLLTALIEARDGHDRLSEPELASVALAVLAGGHETTATRIAGFVHALLARPDRFAELRADPARVPAVVEELLRRFAFGQGVGYCAGAELARVELQEAFGALVTKMPRLRPAGEVVWKTRPLVRSPETLPVAW</sequence>
<dbReference type="InterPro" id="IPR002397">
    <property type="entry name" value="Cyt_P450_B"/>
</dbReference>
<gene>
    <name evidence="2" type="ORF">ACFSYJ_23365</name>
</gene>
<protein>
    <submittedName>
        <fullName evidence="2">Cytochrome P450</fullName>
    </submittedName>
</protein>
<dbReference type="Pfam" id="PF00067">
    <property type="entry name" value="p450"/>
    <property type="match status" value="1"/>
</dbReference>
<accession>A0ABW5GL27</accession>
<proteinExistence type="inferred from homology"/>
<dbReference type="PRINTS" id="PR00359">
    <property type="entry name" value="BP450"/>
</dbReference>
<dbReference type="InterPro" id="IPR001128">
    <property type="entry name" value="Cyt_P450"/>
</dbReference>
<name>A0ABW5GL27_9PSEU</name>
<organism evidence="2 3">
    <name type="scientific">Amycolatopsis samaneae</name>
    <dbReference type="NCBI Taxonomy" id="664691"/>
    <lineage>
        <taxon>Bacteria</taxon>
        <taxon>Bacillati</taxon>
        <taxon>Actinomycetota</taxon>
        <taxon>Actinomycetes</taxon>
        <taxon>Pseudonocardiales</taxon>
        <taxon>Pseudonocardiaceae</taxon>
        <taxon>Amycolatopsis</taxon>
    </lineage>
</organism>
<comment type="caution">
    <text evidence="2">The sequence shown here is derived from an EMBL/GenBank/DDBJ whole genome shotgun (WGS) entry which is preliminary data.</text>
</comment>
<evidence type="ECO:0000313" key="3">
    <source>
        <dbReference type="Proteomes" id="UP001597419"/>
    </source>
</evidence>
<dbReference type="SUPFAM" id="SSF48264">
    <property type="entry name" value="Cytochrome P450"/>
    <property type="match status" value="1"/>
</dbReference>
<dbReference type="Proteomes" id="UP001597419">
    <property type="component" value="Unassembled WGS sequence"/>
</dbReference>
<dbReference type="InterPro" id="IPR036396">
    <property type="entry name" value="Cyt_P450_sf"/>
</dbReference>
<keyword evidence="3" id="KW-1185">Reference proteome</keyword>
<dbReference type="Gene3D" id="1.10.630.10">
    <property type="entry name" value="Cytochrome P450"/>
    <property type="match status" value="2"/>
</dbReference>
<dbReference type="EMBL" id="JBHUKU010000014">
    <property type="protein sequence ID" value="MFD2461564.1"/>
    <property type="molecule type" value="Genomic_DNA"/>
</dbReference>
<dbReference type="PANTHER" id="PTHR46696">
    <property type="entry name" value="P450, PUTATIVE (EUROFUNG)-RELATED"/>
    <property type="match status" value="1"/>
</dbReference>
<evidence type="ECO:0000313" key="2">
    <source>
        <dbReference type="EMBL" id="MFD2461564.1"/>
    </source>
</evidence>